<dbReference type="PANTHER" id="PTHR46205:SF3">
    <property type="entry name" value="LOQUACIOUS, ISOFORM B"/>
    <property type="match status" value="1"/>
</dbReference>
<keyword evidence="1 2" id="KW-0694">RNA-binding</keyword>
<dbReference type="InterPro" id="IPR051247">
    <property type="entry name" value="RLC_Component"/>
</dbReference>
<dbReference type="SUPFAM" id="SSF54768">
    <property type="entry name" value="dsRNA-binding domain-like"/>
    <property type="match status" value="2"/>
</dbReference>
<dbReference type="InterPro" id="IPR014720">
    <property type="entry name" value="dsRBD_dom"/>
</dbReference>
<keyword evidence="5" id="KW-1185">Reference proteome</keyword>
<evidence type="ECO:0000259" key="3">
    <source>
        <dbReference type="PROSITE" id="PS50137"/>
    </source>
</evidence>
<protein>
    <recommendedName>
        <fullName evidence="3">DRBM domain-containing protein</fullName>
    </recommendedName>
</protein>
<dbReference type="Proteomes" id="UP001642520">
    <property type="component" value="Unassembled WGS sequence"/>
</dbReference>
<dbReference type="PROSITE" id="PS50137">
    <property type="entry name" value="DS_RBD"/>
    <property type="match status" value="2"/>
</dbReference>
<feature type="domain" description="DRBM" evidence="3">
    <location>
        <begin position="109"/>
        <end position="177"/>
    </location>
</feature>
<reference evidence="4 5" key="1">
    <citation type="submission" date="2024-08" db="EMBL/GenBank/DDBJ databases">
        <authorList>
            <person name="Will J Nash"/>
            <person name="Angela Man"/>
            <person name="Seanna McTaggart"/>
            <person name="Kendall Baker"/>
            <person name="Tom Barker"/>
            <person name="Leah Catchpole"/>
            <person name="Alex Durrant"/>
            <person name="Karim Gharbi"/>
            <person name="Naomi Irish"/>
            <person name="Gemy Kaithakottil"/>
            <person name="Debby Ku"/>
            <person name="Aaliyah Providence"/>
            <person name="Felix Shaw"/>
            <person name="David Swarbreck"/>
            <person name="Chris Watkins"/>
            <person name="Ann M. McCartney"/>
            <person name="Giulio Formenti"/>
            <person name="Alice Mouton"/>
            <person name="Noel Vella"/>
            <person name="Bjorn M von Reumont"/>
            <person name="Adriana Vella"/>
            <person name="Wilfried Haerty"/>
        </authorList>
    </citation>
    <scope>NUCLEOTIDE SEQUENCE [LARGE SCALE GENOMIC DNA]</scope>
</reference>
<evidence type="ECO:0000313" key="4">
    <source>
        <dbReference type="EMBL" id="CAL7944739.1"/>
    </source>
</evidence>
<dbReference type="EMBL" id="CAXAJV020001293">
    <property type="protein sequence ID" value="CAL7944739.1"/>
    <property type="molecule type" value="Genomic_DNA"/>
</dbReference>
<name>A0ABP1NUP8_XYLVO</name>
<dbReference type="PANTHER" id="PTHR46205">
    <property type="entry name" value="LOQUACIOUS, ISOFORM B"/>
    <property type="match status" value="1"/>
</dbReference>
<dbReference type="CDD" id="cd19862">
    <property type="entry name" value="DSRM_PRKRA-like_rpt1"/>
    <property type="match status" value="1"/>
</dbReference>
<sequence length="334" mass="36998">MSKTPVSILQEMMAKKLVVPNYELIHDGGGTHMNTFTYRVSCDGLCANGTGRSKRDAKHEAAKAMLEAIAAHRGYPQLPASPAQSPIRTPLPPTIPEVQRIPPSVPFVNAVGELQDLCTDNKLGDPEYEQISDVGPPHEKIFTIRCKVATFVEAGVARTKKQAKQDAAKKMLDKLSNLVSDLSVSNQTDSNRKEEKDQLIKEMTNNVKARYPTVSRLLSNKKVHLGIALKSYYNQIKDSIEEEIREEVIGKLESLTPTNECVENLLTNLKDILAIISFEVEMSNLKSTESNVYIVAMRVNSSPSIVQIASGETEQKAVYNTILKVINTVIFFLK</sequence>
<evidence type="ECO:0000256" key="1">
    <source>
        <dbReference type="ARBA" id="ARBA00022884"/>
    </source>
</evidence>
<organism evidence="4 5">
    <name type="scientific">Xylocopa violacea</name>
    <name type="common">Violet carpenter bee</name>
    <name type="synonym">Apis violacea</name>
    <dbReference type="NCBI Taxonomy" id="135666"/>
    <lineage>
        <taxon>Eukaryota</taxon>
        <taxon>Metazoa</taxon>
        <taxon>Ecdysozoa</taxon>
        <taxon>Arthropoda</taxon>
        <taxon>Hexapoda</taxon>
        <taxon>Insecta</taxon>
        <taxon>Pterygota</taxon>
        <taxon>Neoptera</taxon>
        <taxon>Endopterygota</taxon>
        <taxon>Hymenoptera</taxon>
        <taxon>Apocrita</taxon>
        <taxon>Aculeata</taxon>
        <taxon>Apoidea</taxon>
        <taxon>Anthophila</taxon>
        <taxon>Apidae</taxon>
        <taxon>Xylocopa</taxon>
        <taxon>Xylocopa</taxon>
    </lineage>
</organism>
<feature type="domain" description="DRBM" evidence="3">
    <location>
        <begin position="4"/>
        <end position="71"/>
    </location>
</feature>
<accession>A0ABP1NUP8</accession>
<proteinExistence type="predicted"/>
<gene>
    <name evidence="4" type="ORF">XYLVIOL_LOCUS6816</name>
</gene>
<dbReference type="Pfam" id="PF00035">
    <property type="entry name" value="dsrm"/>
    <property type="match status" value="2"/>
</dbReference>
<evidence type="ECO:0000313" key="5">
    <source>
        <dbReference type="Proteomes" id="UP001642520"/>
    </source>
</evidence>
<evidence type="ECO:0000256" key="2">
    <source>
        <dbReference type="PROSITE-ProRule" id="PRU00266"/>
    </source>
</evidence>
<comment type="caution">
    <text evidence="4">The sequence shown here is derived from an EMBL/GenBank/DDBJ whole genome shotgun (WGS) entry which is preliminary data.</text>
</comment>
<dbReference type="SMART" id="SM00358">
    <property type="entry name" value="DSRM"/>
    <property type="match status" value="2"/>
</dbReference>
<dbReference type="Gene3D" id="3.30.160.20">
    <property type="match status" value="2"/>
</dbReference>